<name>A0A9X0CL97_9CNID</name>
<dbReference type="OrthoDB" id="300641at2759"/>
<keyword evidence="3" id="KW-0720">Serine protease</keyword>
<accession>A0A9X0CL97</accession>
<dbReference type="Proteomes" id="UP001163046">
    <property type="component" value="Unassembled WGS sequence"/>
</dbReference>
<dbReference type="GO" id="GO:0000139">
    <property type="term" value="C:Golgi membrane"/>
    <property type="evidence" value="ECO:0007669"/>
    <property type="project" value="TreeGrafter"/>
</dbReference>
<evidence type="ECO:0000256" key="4">
    <source>
        <dbReference type="ARBA" id="ARBA00023157"/>
    </source>
</evidence>
<dbReference type="GO" id="GO:0016485">
    <property type="term" value="P:protein processing"/>
    <property type="evidence" value="ECO:0007669"/>
    <property type="project" value="TreeGrafter"/>
</dbReference>
<feature type="domain" description="P/Homo B" evidence="5">
    <location>
        <begin position="10"/>
        <end position="155"/>
    </location>
</feature>
<keyword evidence="4" id="KW-1015">Disulfide bond</keyword>
<evidence type="ECO:0000313" key="6">
    <source>
        <dbReference type="EMBL" id="KAJ7361881.1"/>
    </source>
</evidence>
<keyword evidence="2" id="KW-0378">Hydrolase</keyword>
<keyword evidence="7" id="KW-1185">Reference proteome</keyword>
<sequence length="155" mass="17889">MAGYAKNWTSVPKQLSCEVDLDIKSSSWPQIPWSGNLQFSLSVKQDNCAIRYLEHVQVQVNLIFPRRGYLEMSSVSPSETQSRLLYPRAMDSLTGLKNLTNWAVTSLHYWGENPVGEWKITIRNTKPKRNSRNVNEEYSPWGTWSECDVTCRCRT</sequence>
<dbReference type="GO" id="GO:0004252">
    <property type="term" value="F:serine-type endopeptidase activity"/>
    <property type="evidence" value="ECO:0007669"/>
    <property type="project" value="InterPro"/>
</dbReference>
<keyword evidence="1" id="KW-0645">Protease</keyword>
<evidence type="ECO:0000256" key="2">
    <source>
        <dbReference type="ARBA" id="ARBA00022801"/>
    </source>
</evidence>
<evidence type="ECO:0000256" key="3">
    <source>
        <dbReference type="ARBA" id="ARBA00022825"/>
    </source>
</evidence>
<proteinExistence type="predicted"/>
<evidence type="ECO:0000313" key="7">
    <source>
        <dbReference type="Proteomes" id="UP001163046"/>
    </source>
</evidence>
<evidence type="ECO:0000256" key="1">
    <source>
        <dbReference type="ARBA" id="ARBA00022670"/>
    </source>
</evidence>
<dbReference type="InterPro" id="IPR002884">
    <property type="entry name" value="P_dom"/>
</dbReference>
<dbReference type="PANTHER" id="PTHR42884:SF23">
    <property type="entry name" value="FURIN-LIKE PROTEASE 2"/>
    <property type="match status" value="1"/>
</dbReference>
<dbReference type="PANTHER" id="PTHR42884">
    <property type="entry name" value="PROPROTEIN CONVERTASE SUBTILISIN/KEXIN-RELATED"/>
    <property type="match status" value="1"/>
</dbReference>
<dbReference type="PROSITE" id="PS51829">
    <property type="entry name" value="P_HOMO_B"/>
    <property type="match status" value="1"/>
</dbReference>
<reference evidence="6" key="1">
    <citation type="submission" date="2023-01" db="EMBL/GenBank/DDBJ databases">
        <title>Genome assembly of the deep-sea coral Lophelia pertusa.</title>
        <authorList>
            <person name="Herrera S."/>
            <person name="Cordes E."/>
        </authorList>
    </citation>
    <scope>NUCLEOTIDE SEQUENCE</scope>
    <source>
        <strain evidence="6">USNM1676648</strain>
        <tissue evidence="6">Polyp</tissue>
    </source>
</reference>
<organism evidence="6 7">
    <name type="scientific">Desmophyllum pertusum</name>
    <dbReference type="NCBI Taxonomy" id="174260"/>
    <lineage>
        <taxon>Eukaryota</taxon>
        <taxon>Metazoa</taxon>
        <taxon>Cnidaria</taxon>
        <taxon>Anthozoa</taxon>
        <taxon>Hexacorallia</taxon>
        <taxon>Scleractinia</taxon>
        <taxon>Caryophylliina</taxon>
        <taxon>Caryophylliidae</taxon>
        <taxon>Desmophyllum</taxon>
    </lineage>
</organism>
<dbReference type="Pfam" id="PF01483">
    <property type="entry name" value="P_proprotein"/>
    <property type="match status" value="1"/>
</dbReference>
<dbReference type="EMBL" id="MU827308">
    <property type="protein sequence ID" value="KAJ7361881.1"/>
    <property type="molecule type" value="Genomic_DNA"/>
</dbReference>
<dbReference type="SUPFAM" id="SSF49785">
    <property type="entry name" value="Galactose-binding domain-like"/>
    <property type="match status" value="1"/>
</dbReference>
<evidence type="ECO:0000259" key="5">
    <source>
        <dbReference type="PROSITE" id="PS51829"/>
    </source>
</evidence>
<comment type="caution">
    <text evidence="6">The sequence shown here is derived from an EMBL/GenBank/DDBJ whole genome shotgun (WGS) entry which is preliminary data.</text>
</comment>
<dbReference type="GO" id="GO:0005802">
    <property type="term" value="C:trans-Golgi network"/>
    <property type="evidence" value="ECO:0007669"/>
    <property type="project" value="TreeGrafter"/>
</dbReference>
<protein>
    <recommendedName>
        <fullName evidence="5">P/Homo B domain-containing protein</fullName>
    </recommendedName>
</protein>
<dbReference type="Gene3D" id="2.60.120.260">
    <property type="entry name" value="Galactose-binding domain-like"/>
    <property type="match status" value="1"/>
</dbReference>
<dbReference type="InterPro" id="IPR008979">
    <property type="entry name" value="Galactose-bd-like_sf"/>
</dbReference>
<dbReference type="AlphaFoldDB" id="A0A9X0CL97"/>
<gene>
    <name evidence="6" type="ORF">OS493_014526</name>
</gene>